<keyword evidence="6" id="KW-0328">Glycosyltransferase</keyword>
<dbReference type="SUPFAM" id="SSF52733">
    <property type="entry name" value="Nicotinate mononucleotide:5,6-dimethylbenzimidazole phosphoribosyltransferase (CobT)"/>
    <property type="match status" value="2"/>
</dbReference>
<evidence type="ECO:0000313" key="12">
    <source>
        <dbReference type="Proteomes" id="UP001530315"/>
    </source>
</evidence>
<evidence type="ECO:0000256" key="9">
    <source>
        <dbReference type="ARBA" id="ARBA00047340"/>
    </source>
</evidence>
<comment type="pathway">
    <text evidence="1">Nucleoside biosynthesis; alpha-ribazole biosynthesis; alpha-ribazole from 5,6-dimethylbenzimidazole: step 1/2.</text>
</comment>
<gene>
    <name evidence="11" type="ORF">ACHAW5_008322</name>
</gene>
<dbReference type="InterPro" id="IPR036087">
    <property type="entry name" value="Nict_dMeBzImd_PRibTrfase_sf"/>
</dbReference>
<dbReference type="GO" id="GO:0008939">
    <property type="term" value="F:nicotinate-nucleotide-dimethylbenzimidazole phosphoribosyltransferase activity"/>
    <property type="evidence" value="ECO:0007669"/>
    <property type="project" value="UniProtKB-EC"/>
</dbReference>
<dbReference type="Gene3D" id="3.40.50.10210">
    <property type="match status" value="1"/>
</dbReference>
<name>A0ABD3NXP4_9STRA</name>
<dbReference type="AlphaFoldDB" id="A0ABD3NXP4"/>
<accession>A0ABD3NXP4</accession>
<evidence type="ECO:0000256" key="6">
    <source>
        <dbReference type="ARBA" id="ARBA00022676"/>
    </source>
</evidence>
<keyword evidence="12" id="KW-1185">Reference proteome</keyword>
<proteinExistence type="inferred from homology"/>
<evidence type="ECO:0000256" key="8">
    <source>
        <dbReference type="ARBA" id="ARBA00030686"/>
    </source>
</evidence>
<dbReference type="Proteomes" id="UP001530315">
    <property type="component" value="Unassembled WGS sequence"/>
</dbReference>
<evidence type="ECO:0000256" key="1">
    <source>
        <dbReference type="ARBA" id="ARBA00005049"/>
    </source>
</evidence>
<dbReference type="EMBL" id="JALLAZ020001136">
    <property type="protein sequence ID" value="KAL3780001.1"/>
    <property type="molecule type" value="Genomic_DNA"/>
</dbReference>
<protein>
    <recommendedName>
        <fullName evidence="4">Nicotinate-nucleotide--dimethylbenzimidazole phosphoribosyltransferase</fullName>
        <ecNumber evidence="3">2.4.2.21</ecNumber>
    </recommendedName>
    <alternativeName>
        <fullName evidence="8">N(1)-alpha-phosphoribosyltransferase</fullName>
    </alternativeName>
</protein>
<feature type="region of interest" description="Disordered" evidence="10">
    <location>
        <begin position="1"/>
        <end position="22"/>
    </location>
</feature>
<sequence length="504" mass="51593">MTPSNGNDNNDDEHPEGRSASSSLARLQLSKTLIDPTNDFSTRYDAVRCYLDVLAKPVGSLGSLEDHAARMSALRRSLAPRVDVAICLIFAGDHGVAGDASEGGANCSSYPQSVTGMVLRGIDEGVAGCSVLARANGAMLRVVDVGVVAAAAAAADPPPTATNAREEVEGGDGRGRRRRQRLRPDHGPVVRRPSRGEAGVDGGTKNFCVDDAMTESEVERCVSIGKEETGKFIDEANADIVVFGEVGIGNTTSSSALIVALCGTTMDDVRSLCGIGASTTRDGIDSGGKVVSRKVAIIEEAMRYRRDESTLKGEPLMALSAVGGAEIAALVGGMIEASDRDVPVLVDGFIVTTAAMIACMIDPSVTRVLLFATKSTEVGQSVALDVINGIATSNGIPPPVAPALDMRLRMGEATGALLALPLVRSACAIVAELATLDEVLGLASNLPSAKNMDAIQATTVAGTNPTMENAADVATGSAGLGPVWSSGVVVAMGSHLASAGTHAA</sequence>
<keyword evidence="7" id="KW-0808">Transferase</keyword>
<evidence type="ECO:0000256" key="3">
    <source>
        <dbReference type="ARBA" id="ARBA00011991"/>
    </source>
</evidence>
<dbReference type="CDD" id="cd02439">
    <property type="entry name" value="DMB-PRT_CobT"/>
    <property type="match status" value="1"/>
</dbReference>
<comment type="similarity">
    <text evidence="2">Belongs to the CobT family.</text>
</comment>
<evidence type="ECO:0000256" key="5">
    <source>
        <dbReference type="ARBA" id="ARBA00022573"/>
    </source>
</evidence>
<dbReference type="PANTHER" id="PTHR43463:SF1">
    <property type="entry name" value="NICOTINATE-NUCLEOTIDE--DIMETHYLBENZIMIDAZOLE PHOSPHORIBOSYLTRANSFERASE"/>
    <property type="match status" value="1"/>
</dbReference>
<evidence type="ECO:0000256" key="10">
    <source>
        <dbReference type="SAM" id="MobiDB-lite"/>
    </source>
</evidence>
<evidence type="ECO:0000256" key="4">
    <source>
        <dbReference type="ARBA" id="ARBA00015486"/>
    </source>
</evidence>
<dbReference type="InterPro" id="IPR003200">
    <property type="entry name" value="Nict_dMeBzImd_PRibTrfase"/>
</dbReference>
<comment type="caution">
    <text evidence="11">The sequence shown here is derived from an EMBL/GenBank/DDBJ whole genome shotgun (WGS) entry which is preliminary data.</text>
</comment>
<keyword evidence="5" id="KW-0169">Cobalamin biosynthesis</keyword>
<dbReference type="Gene3D" id="1.10.1610.10">
    <property type="match status" value="1"/>
</dbReference>
<evidence type="ECO:0000256" key="7">
    <source>
        <dbReference type="ARBA" id="ARBA00022679"/>
    </source>
</evidence>
<dbReference type="Pfam" id="PF02277">
    <property type="entry name" value="DBI_PRT"/>
    <property type="match status" value="1"/>
</dbReference>
<evidence type="ECO:0000313" key="11">
    <source>
        <dbReference type="EMBL" id="KAL3780001.1"/>
    </source>
</evidence>
<organism evidence="11 12">
    <name type="scientific">Stephanodiscus triporus</name>
    <dbReference type="NCBI Taxonomy" id="2934178"/>
    <lineage>
        <taxon>Eukaryota</taxon>
        <taxon>Sar</taxon>
        <taxon>Stramenopiles</taxon>
        <taxon>Ochrophyta</taxon>
        <taxon>Bacillariophyta</taxon>
        <taxon>Coscinodiscophyceae</taxon>
        <taxon>Thalassiosirophycidae</taxon>
        <taxon>Stephanodiscales</taxon>
        <taxon>Stephanodiscaceae</taxon>
        <taxon>Stephanodiscus</taxon>
    </lineage>
</organism>
<feature type="compositionally biased region" description="Basic and acidic residues" evidence="10">
    <location>
        <begin position="164"/>
        <end position="174"/>
    </location>
</feature>
<reference evidence="11 12" key="1">
    <citation type="submission" date="2024-10" db="EMBL/GenBank/DDBJ databases">
        <title>Updated reference genomes for cyclostephanoid diatoms.</title>
        <authorList>
            <person name="Roberts W.R."/>
            <person name="Alverson A.J."/>
        </authorList>
    </citation>
    <scope>NUCLEOTIDE SEQUENCE [LARGE SCALE GENOMIC DNA]</scope>
    <source>
        <strain evidence="11 12">AJA276-08</strain>
    </source>
</reference>
<feature type="region of interest" description="Disordered" evidence="10">
    <location>
        <begin position="154"/>
        <end position="203"/>
    </location>
</feature>
<dbReference type="EC" id="2.4.2.21" evidence="3"/>
<dbReference type="InterPro" id="IPR023195">
    <property type="entry name" value="Nict_dMeBzImd_PRibTrfase_N"/>
</dbReference>
<dbReference type="PANTHER" id="PTHR43463">
    <property type="entry name" value="NICOTINATE-NUCLEOTIDE--DIMETHYLBENZIMIDAZOLE PHOSPHORIBOSYLTRANSFERASE"/>
    <property type="match status" value="1"/>
</dbReference>
<evidence type="ECO:0000256" key="2">
    <source>
        <dbReference type="ARBA" id="ARBA00007110"/>
    </source>
</evidence>
<comment type="catalytic activity">
    <reaction evidence="9">
        <text>5,6-dimethylbenzimidazole + nicotinate beta-D-ribonucleotide = alpha-ribazole 5'-phosphate + nicotinate + H(+)</text>
        <dbReference type="Rhea" id="RHEA:11196"/>
        <dbReference type="ChEBI" id="CHEBI:15378"/>
        <dbReference type="ChEBI" id="CHEBI:15890"/>
        <dbReference type="ChEBI" id="CHEBI:32544"/>
        <dbReference type="ChEBI" id="CHEBI:57502"/>
        <dbReference type="ChEBI" id="CHEBI:57918"/>
        <dbReference type="EC" id="2.4.2.21"/>
    </reaction>
</comment>